<feature type="region of interest" description="Disordered" evidence="1">
    <location>
        <begin position="112"/>
        <end position="132"/>
    </location>
</feature>
<dbReference type="OrthoDB" id="676979at2759"/>
<dbReference type="Proteomes" id="UP000189703">
    <property type="component" value="Unplaced"/>
</dbReference>
<protein>
    <submittedName>
        <fullName evidence="3">Uncharacterized protein LOC104610930</fullName>
    </submittedName>
</protein>
<dbReference type="OMA" id="MVEGREW"/>
<dbReference type="InParanoid" id="A0A1U8QD10"/>
<feature type="compositionally biased region" description="Polar residues" evidence="1">
    <location>
        <begin position="1"/>
        <end position="19"/>
    </location>
</feature>
<dbReference type="eggNOG" id="ENOG502QQ6K">
    <property type="taxonomic scope" value="Eukaryota"/>
</dbReference>
<proteinExistence type="predicted"/>
<evidence type="ECO:0000256" key="1">
    <source>
        <dbReference type="SAM" id="MobiDB-lite"/>
    </source>
</evidence>
<name>A0A1U8QD10_NELNU</name>
<dbReference type="AlphaFoldDB" id="A0A1U8QD10"/>
<dbReference type="RefSeq" id="XP_019056200.1">
    <property type="nucleotide sequence ID" value="XM_019200655.1"/>
</dbReference>
<evidence type="ECO:0000313" key="3">
    <source>
        <dbReference type="RefSeq" id="XP_019056200.1"/>
    </source>
</evidence>
<keyword evidence="2" id="KW-1185">Reference proteome</keyword>
<accession>A0A1U8QD10</accession>
<feature type="compositionally biased region" description="Basic and acidic residues" evidence="1">
    <location>
        <begin position="25"/>
        <end position="38"/>
    </location>
</feature>
<feature type="region of interest" description="Disordered" evidence="1">
    <location>
        <begin position="1"/>
        <end position="38"/>
    </location>
</feature>
<sequence length="372" mass="41318">MAETDFSQSCPRQQESQKGSIPFVWEEKPGTPKKEWKWKPEPEAVPVPVSTVPSPVKLIVSVPFKWEEQPGKPLPCFSQRQVEVNVVDSRILPLPPARFLCFPSPSLLPSSSSPNKSVTMFSGRRNDDHDEWKGDKRHGAFELDLAEFGIGTDDSFNKAPSLLDSRITQMAAISSTVPVVHHWTLDKETTGHETPTTPASEADDDSSSYASGSSSLVGSPFLERLFPSISSDPGFLDKVGYHEKSSPVITLEQQAEELTENNFSHIVERPPTLGELMLMSRRSNGRSVDTRRRSPTMGGKDSKCLLFCPKMLDVISMNDHHFHSSNSLIGATLVGIHKEESIWVLHVCNWWQQYEWIADEATKAQHAAAGIA</sequence>
<dbReference type="PANTHER" id="PTHR37767">
    <property type="entry name" value="HYDROXYPROLINE-RICH GLYCOPROTEIN FAMILY PROTEIN"/>
    <property type="match status" value="1"/>
</dbReference>
<dbReference type="KEGG" id="nnu:104610930"/>
<gene>
    <name evidence="3" type="primary">LOC104610930</name>
</gene>
<dbReference type="PANTHER" id="PTHR37767:SF1">
    <property type="entry name" value="HYDROXYPROLINE-RICH GLYCOPROTEIN FAMILY PROTEIN"/>
    <property type="match status" value="1"/>
</dbReference>
<dbReference type="GeneID" id="104610930"/>
<reference evidence="3" key="1">
    <citation type="submission" date="2025-08" db="UniProtKB">
        <authorList>
            <consortium name="RefSeq"/>
        </authorList>
    </citation>
    <scope>IDENTIFICATION</scope>
</reference>
<organism evidence="2 3">
    <name type="scientific">Nelumbo nucifera</name>
    <name type="common">Sacred lotus</name>
    <dbReference type="NCBI Taxonomy" id="4432"/>
    <lineage>
        <taxon>Eukaryota</taxon>
        <taxon>Viridiplantae</taxon>
        <taxon>Streptophyta</taxon>
        <taxon>Embryophyta</taxon>
        <taxon>Tracheophyta</taxon>
        <taxon>Spermatophyta</taxon>
        <taxon>Magnoliopsida</taxon>
        <taxon>Proteales</taxon>
        <taxon>Nelumbonaceae</taxon>
        <taxon>Nelumbo</taxon>
    </lineage>
</organism>
<evidence type="ECO:0000313" key="2">
    <source>
        <dbReference type="Proteomes" id="UP000189703"/>
    </source>
</evidence>
<feature type="region of interest" description="Disordered" evidence="1">
    <location>
        <begin position="187"/>
        <end position="213"/>
    </location>
</feature>